<dbReference type="Pfam" id="PF00496">
    <property type="entry name" value="SBP_bac_5"/>
    <property type="match status" value="1"/>
</dbReference>
<feature type="signal peptide" evidence="3">
    <location>
        <begin position="1"/>
        <end position="25"/>
    </location>
</feature>
<accession>A0A327M0W6</accession>
<sequence>MRRRRLPALAAACLAPALRPVAAQAATGTGAGAVDERVLRIVAPIEIGGLDPARSGFIFTRMGVVETLLAADAEGRPVPALAERWSVDAAGLEWRFTLRPGLRFHDGSAVTPGAAVASLRRALADATALARAPVATLDVAGRDVVIRLARPFSILPAVLANYGSGILAPASYDAAGHVQAVIGTGPYRVLSITAPMRLEVERFDLWWGPRPEISRAIYLVAGQGEARAAMAESGQADLVFGLHPATMARLRRNPALEVRAVAIPRSRILKLNLASPFFDSLAERQALDLAIDRQGIATALLRNPSLAATQLLPPMTGDWHLADLPPAERDLPRARALLASAGWTPGPDGILRDRQGRRFRVVLTTYSTWPELPAIATALQAQFREIGVDVDVSIGNTSDIPRLHRDVTLELGLMSRNYALVPDPLGTILTDFAPQGSDWGAMHWTDPQLAAALARLEGATAPEERRALTQRASAILHEQRPVIPIAWSELAVAIGRRVGHVAIDPFETSYRLQDMRWREP</sequence>
<evidence type="ECO:0000259" key="4">
    <source>
        <dbReference type="Pfam" id="PF00496"/>
    </source>
</evidence>
<feature type="chain" id="PRO_5016460340" evidence="3">
    <location>
        <begin position="26"/>
        <end position="520"/>
    </location>
</feature>
<evidence type="ECO:0000256" key="2">
    <source>
        <dbReference type="ARBA" id="ARBA00005695"/>
    </source>
</evidence>
<dbReference type="GO" id="GO:0030288">
    <property type="term" value="C:outer membrane-bounded periplasmic space"/>
    <property type="evidence" value="ECO:0007669"/>
    <property type="project" value="UniProtKB-ARBA"/>
</dbReference>
<dbReference type="PIRSF" id="PIRSF002741">
    <property type="entry name" value="MppA"/>
    <property type="match status" value="1"/>
</dbReference>
<dbReference type="EMBL" id="QLIX01000028">
    <property type="protein sequence ID" value="RAI56004.1"/>
    <property type="molecule type" value="Genomic_DNA"/>
</dbReference>
<dbReference type="InterPro" id="IPR000914">
    <property type="entry name" value="SBP_5_dom"/>
</dbReference>
<evidence type="ECO:0000313" key="6">
    <source>
        <dbReference type="Proteomes" id="UP000249065"/>
    </source>
</evidence>
<dbReference type="GO" id="GO:0043190">
    <property type="term" value="C:ATP-binding cassette (ABC) transporter complex"/>
    <property type="evidence" value="ECO:0007669"/>
    <property type="project" value="InterPro"/>
</dbReference>
<evidence type="ECO:0000256" key="3">
    <source>
        <dbReference type="SAM" id="SignalP"/>
    </source>
</evidence>
<reference evidence="6" key="1">
    <citation type="submission" date="2018-06" db="EMBL/GenBank/DDBJ databases">
        <authorList>
            <person name="Khan S.A."/>
        </authorList>
    </citation>
    <scope>NUCLEOTIDE SEQUENCE [LARGE SCALE GENOMIC DNA]</scope>
    <source>
        <strain evidence="6">DB-1506</strain>
    </source>
</reference>
<comment type="subcellular location">
    <subcellularLocation>
        <location evidence="1">Periplasm</location>
    </subcellularLocation>
</comment>
<keyword evidence="6" id="KW-1185">Reference proteome</keyword>
<comment type="caution">
    <text evidence="5">The sequence shown here is derived from an EMBL/GenBank/DDBJ whole genome shotgun (WGS) entry which is preliminary data.</text>
</comment>
<dbReference type="GO" id="GO:0015833">
    <property type="term" value="P:peptide transport"/>
    <property type="evidence" value="ECO:0007669"/>
    <property type="project" value="TreeGrafter"/>
</dbReference>
<dbReference type="AlphaFoldDB" id="A0A327M0W6"/>
<dbReference type="CDD" id="cd08490">
    <property type="entry name" value="PBP2_NikA_DppA_OppA_like_3"/>
    <property type="match status" value="1"/>
</dbReference>
<dbReference type="InterPro" id="IPR039424">
    <property type="entry name" value="SBP_5"/>
</dbReference>
<feature type="domain" description="Solute-binding protein family 5" evidence="4">
    <location>
        <begin position="77"/>
        <end position="414"/>
    </location>
</feature>
<dbReference type="PANTHER" id="PTHR30290:SF83">
    <property type="entry name" value="ABC TRANSPORTER SUBSTRATE-BINDING PROTEIN"/>
    <property type="match status" value="1"/>
</dbReference>
<evidence type="ECO:0000313" key="5">
    <source>
        <dbReference type="EMBL" id="RAI56004.1"/>
    </source>
</evidence>
<dbReference type="OrthoDB" id="9773508at2"/>
<gene>
    <name evidence="5" type="ORF">DOO78_22960</name>
</gene>
<dbReference type="Proteomes" id="UP000249065">
    <property type="component" value="Unassembled WGS sequence"/>
</dbReference>
<dbReference type="PANTHER" id="PTHR30290">
    <property type="entry name" value="PERIPLASMIC BINDING COMPONENT OF ABC TRANSPORTER"/>
    <property type="match status" value="1"/>
</dbReference>
<proteinExistence type="inferred from homology"/>
<dbReference type="Gene3D" id="3.10.105.10">
    <property type="entry name" value="Dipeptide-binding Protein, Domain 3"/>
    <property type="match status" value="1"/>
</dbReference>
<protein>
    <submittedName>
        <fullName evidence="5">ABC transporter substrate-binding protein</fullName>
    </submittedName>
</protein>
<dbReference type="GO" id="GO:1904680">
    <property type="term" value="F:peptide transmembrane transporter activity"/>
    <property type="evidence" value="ECO:0007669"/>
    <property type="project" value="TreeGrafter"/>
</dbReference>
<dbReference type="SUPFAM" id="SSF53850">
    <property type="entry name" value="Periplasmic binding protein-like II"/>
    <property type="match status" value="1"/>
</dbReference>
<dbReference type="Gene3D" id="3.40.190.10">
    <property type="entry name" value="Periplasmic binding protein-like II"/>
    <property type="match status" value="1"/>
</dbReference>
<comment type="similarity">
    <text evidence="2">Belongs to the bacterial solute-binding protein 5 family.</text>
</comment>
<evidence type="ECO:0000256" key="1">
    <source>
        <dbReference type="ARBA" id="ARBA00004418"/>
    </source>
</evidence>
<organism evidence="5 6">
    <name type="scientific">Roseicella frigidaeris</name>
    <dbReference type="NCBI Taxonomy" id="2230885"/>
    <lineage>
        <taxon>Bacteria</taxon>
        <taxon>Pseudomonadati</taxon>
        <taxon>Pseudomonadota</taxon>
        <taxon>Alphaproteobacteria</taxon>
        <taxon>Acetobacterales</taxon>
        <taxon>Roseomonadaceae</taxon>
        <taxon>Roseicella</taxon>
    </lineage>
</organism>
<dbReference type="RefSeq" id="WP_111472227.1">
    <property type="nucleotide sequence ID" value="NZ_QLIX01000028.1"/>
</dbReference>
<keyword evidence="3" id="KW-0732">Signal</keyword>
<name>A0A327M0W6_9PROT</name>
<dbReference type="InterPro" id="IPR030678">
    <property type="entry name" value="Peptide/Ni-bd"/>
</dbReference>